<gene>
    <name evidence="1" type="ORF">D5R93_12370</name>
</gene>
<dbReference type="EMBL" id="CP032514">
    <property type="protein sequence ID" value="AYD90592.1"/>
    <property type="molecule type" value="Genomic_DNA"/>
</dbReference>
<name>A0ABN5PU58_9ACTO</name>
<evidence type="ECO:0000313" key="2">
    <source>
        <dbReference type="Proteomes" id="UP000273001"/>
    </source>
</evidence>
<dbReference type="RefSeq" id="WP_119835470.1">
    <property type="nucleotide sequence ID" value="NZ_CP032514.1"/>
</dbReference>
<organism evidence="1 2">
    <name type="scientific">Actinomyces lilanjuaniae</name>
    <dbReference type="NCBI Taxonomy" id="2321394"/>
    <lineage>
        <taxon>Bacteria</taxon>
        <taxon>Bacillati</taxon>
        <taxon>Actinomycetota</taxon>
        <taxon>Actinomycetes</taxon>
        <taxon>Actinomycetales</taxon>
        <taxon>Actinomycetaceae</taxon>
        <taxon>Actinomyces</taxon>
    </lineage>
</organism>
<sequence length="126" mass="13348">MSARGDRDAFLTFFAQGLAAAATATREQMLALARVQEDLVEEVRASSLSSAHAVDLVGLAVANPSFTVRTVQAEFGLSYGRANTLVGQLVDLGLLQLVSPGTHPRRFTAPRVLQVLLAGSPTQRSV</sequence>
<reference evidence="1 2" key="1">
    <citation type="submission" date="2018-09" db="EMBL/GenBank/DDBJ databases">
        <authorList>
            <person name="Li J."/>
        </authorList>
    </citation>
    <scope>NUCLEOTIDE SEQUENCE [LARGE SCALE GENOMIC DNA]</scope>
    <source>
        <strain evidence="1 2">2129</strain>
    </source>
</reference>
<proteinExistence type="predicted"/>
<protein>
    <recommendedName>
        <fullName evidence="3">FtsK gamma domain-containing protein</fullName>
    </recommendedName>
</protein>
<accession>A0ABN5PU58</accession>
<dbReference type="Proteomes" id="UP000273001">
    <property type="component" value="Chromosome"/>
</dbReference>
<evidence type="ECO:0008006" key="3">
    <source>
        <dbReference type="Google" id="ProtNLM"/>
    </source>
</evidence>
<evidence type="ECO:0000313" key="1">
    <source>
        <dbReference type="EMBL" id="AYD90592.1"/>
    </source>
</evidence>
<keyword evidence="2" id="KW-1185">Reference proteome</keyword>